<dbReference type="PANTHER" id="PTHR11685">
    <property type="entry name" value="RBR FAMILY RING FINGER AND IBR DOMAIN-CONTAINING"/>
    <property type="match status" value="1"/>
</dbReference>
<keyword evidence="8" id="KW-0862">Zinc</keyword>
<dbReference type="InterPro" id="IPR031127">
    <property type="entry name" value="E3_UB_ligase_RBR"/>
</dbReference>
<organism evidence="11">
    <name type="scientific">Leptocylindrus danicus</name>
    <dbReference type="NCBI Taxonomy" id="163516"/>
    <lineage>
        <taxon>Eukaryota</taxon>
        <taxon>Sar</taxon>
        <taxon>Stramenopiles</taxon>
        <taxon>Ochrophyta</taxon>
        <taxon>Bacillariophyta</taxon>
        <taxon>Coscinodiscophyceae</taxon>
        <taxon>Chaetocerotophycidae</taxon>
        <taxon>Leptocylindrales</taxon>
        <taxon>Leptocylindraceae</taxon>
        <taxon>Leptocylindrus</taxon>
    </lineage>
</organism>
<keyword evidence="6" id="KW-0863">Zinc-finger</keyword>
<dbReference type="PROSITE" id="PS51873">
    <property type="entry name" value="TRIAD"/>
    <property type="match status" value="1"/>
</dbReference>
<dbReference type="InterPro" id="IPR002867">
    <property type="entry name" value="IBR_dom"/>
</dbReference>
<dbReference type="CDD" id="cd22584">
    <property type="entry name" value="Rcat_RBR_unk"/>
    <property type="match status" value="1"/>
</dbReference>
<evidence type="ECO:0000256" key="8">
    <source>
        <dbReference type="ARBA" id="ARBA00022833"/>
    </source>
</evidence>
<proteinExistence type="predicted"/>
<name>A0A7S2KR67_9STRA</name>
<dbReference type="AlphaFoldDB" id="A0A7S2KR67"/>
<evidence type="ECO:0000256" key="7">
    <source>
        <dbReference type="ARBA" id="ARBA00022786"/>
    </source>
</evidence>
<evidence type="ECO:0000313" key="11">
    <source>
        <dbReference type="EMBL" id="CAD9583036.1"/>
    </source>
</evidence>
<dbReference type="InterPro" id="IPR044066">
    <property type="entry name" value="TRIAD_supradom"/>
</dbReference>
<evidence type="ECO:0000256" key="4">
    <source>
        <dbReference type="ARBA" id="ARBA00022723"/>
    </source>
</evidence>
<dbReference type="SUPFAM" id="SSF57850">
    <property type="entry name" value="RING/U-box"/>
    <property type="match status" value="1"/>
</dbReference>
<reference evidence="11" key="1">
    <citation type="submission" date="2021-01" db="EMBL/GenBank/DDBJ databases">
        <authorList>
            <person name="Corre E."/>
            <person name="Pelletier E."/>
            <person name="Niang G."/>
            <person name="Scheremetjew M."/>
            <person name="Finn R."/>
            <person name="Kale V."/>
            <person name="Holt S."/>
            <person name="Cochrane G."/>
            <person name="Meng A."/>
            <person name="Brown T."/>
            <person name="Cohen L."/>
        </authorList>
    </citation>
    <scope>NUCLEOTIDE SEQUENCE</scope>
    <source>
        <strain evidence="11">B650</strain>
    </source>
</reference>
<keyword evidence="9" id="KW-0812">Transmembrane</keyword>
<dbReference type="GO" id="GO:0008270">
    <property type="term" value="F:zinc ion binding"/>
    <property type="evidence" value="ECO:0007669"/>
    <property type="project" value="UniProtKB-KW"/>
</dbReference>
<keyword evidence="4" id="KW-0479">Metal-binding</keyword>
<evidence type="ECO:0000256" key="5">
    <source>
        <dbReference type="ARBA" id="ARBA00022737"/>
    </source>
</evidence>
<accession>A0A7S2KR67</accession>
<keyword evidence="3" id="KW-0808">Transferase</keyword>
<keyword evidence="9" id="KW-1133">Transmembrane helix</keyword>
<feature type="transmembrane region" description="Helical" evidence="9">
    <location>
        <begin position="103"/>
        <end position="130"/>
    </location>
</feature>
<dbReference type="EC" id="2.3.2.31" evidence="2"/>
<dbReference type="EMBL" id="HBGY01016792">
    <property type="protein sequence ID" value="CAD9583036.1"/>
    <property type="molecule type" value="Transcribed_RNA"/>
</dbReference>
<dbReference type="Pfam" id="PF26200">
    <property type="entry name" value="Rcat_RNF216"/>
    <property type="match status" value="1"/>
</dbReference>
<dbReference type="GO" id="GO:0016567">
    <property type="term" value="P:protein ubiquitination"/>
    <property type="evidence" value="ECO:0007669"/>
    <property type="project" value="InterPro"/>
</dbReference>
<protein>
    <recommendedName>
        <fullName evidence="2">RBR-type E3 ubiquitin transferase</fullName>
        <ecNumber evidence="2">2.3.2.31</ecNumber>
    </recommendedName>
</protein>
<dbReference type="GO" id="GO:0061630">
    <property type="term" value="F:ubiquitin protein ligase activity"/>
    <property type="evidence" value="ECO:0007669"/>
    <property type="project" value="UniProtKB-EC"/>
</dbReference>
<dbReference type="Pfam" id="PF01485">
    <property type="entry name" value="IBR"/>
    <property type="match status" value="1"/>
</dbReference>
<keyword evidence="9" id="KW-0472">Membrane</keyword>
<evidence type="ECO:0000256" key="1">
    <source>
        <dbReference type="ARBA" id="ARBA00001798"/>
    </source>
</evidence>
<sequence length="382" mass="44005">MTTALDDEVCCQICYTHKTESSSSIIQNTCCPTKICQDCRYKHVESIIKDRTSFRPLHCPFGCNHELTERDVRFIIKRRHTCQFWMITDTILKKIKKTTAFEWRLVLTSVLILCYGYYGFIIRVVLYILFFPFTNGRLVPCSYITVILSRWAWRRGYRSIWDFIRPGRQAVENELELYEQWSIESAVRQMIHTNSSSRNRNRSSANNNAYDDAAEQVINDVVRCPAPNCTALWLIPHQYRRCKLKSEQSSLRLILGPGEDRRMSCDKCHASFCGLCQRPWDLLHNYKSHSGRSCASYAKLCRQSGIDGEYTAAAFSVGARGCPGCTMRVQRSDGCNHMTCVCGTEWCYVCGARWSRWHYGCRDGDRQRRRGVAAAAAGCVIM</sequence>
<keyword evidence="5" id="KW-0677">Repeat</keyword>
<evidence type="ECO:0000256" key="2">
    <source>
        <dbReference type="ARBA" id="ARBA00012251"/>
    </source>
</evidence>
<comment type="catalytic activity">
    <reaction evidence="1">
        <text>[E2 ubiquitin-conjugating enzyme]-S-ubiquitinyl-L-cysteine + [acceptor protein]-L-lysine = [E2 ubiquitin-conjugating enzyme]-L-cysteine + [acceptor protein]-N(6)-ubiquitinyl-L-lysine.</text>
        <dbReference type="EC" id="2.3.2.31"/>
    </reaction>
</comment>
<dbReference type="Gene3D" id="1.20.120.1750">
    <property type="match status" value="1"/>
</dbReference>
<evidence type="ECO:0000259" key="10">
    <source>
        <dbReference type="PROSITE" id="PS51873"/>
    </source>
</evidence>
<evidence type="ECO:0000256" key="3">
    <source>
        <dbReference type="ARBA" id="ARBA00022679"/>
    </source>
</evidence>
<keyword evidence="7" id="KW-0833">Ubl conjugation pathway</keyword>
<evidence type="ECO:0000256" key="9">
    <source>
        <dbReference type="SAM" id="Phobius"/>
    </source>
</evidence>
<gene>
    <name evidence="11" type="ORF">LDAN0321_LOCUS10858</name>
</gene>
<evidence type="ECO:0000256" key="6">
    <source>
        <dbReference type="ARBA" id="ARBA00022771"/>
    </source>
</evidence>
<feature type="domain" description="RING-type" evidence="10">
    <location>
        <begin position="7"/>
        <end position="365"/>
    </location>
</feature>